<evidence type="ECO:0000256" key="1">
    <source>
        <dbReference type="SAM" id="Phobius"/>
    </source>
</evidence>
<dbReference type="EMBL" id="BCSZ01000008">
    <property type="protein sequence ID" value="GAT00594.1"/>
    <property type="molecule type" value="Genomic_DNA"/>
</dbReference>
<name>A0A117ID60_MYCFO</name>
<protein>
    <submittedName>
        <fullName evidence="2">Uncharacterized protein</fullName>
    </submittedName>
</protein>
<evidence type="ECO:0000313" key="2">
    <source>
        <dbReference type="EMBL" id="GAT00594.1"/>
    </source>
</evidence>
<dbReference type="AlphaFoldDB" id="A0A117ID60"/>
<comment type="caution">
    <text evidence="2">The sequence shown here is derived from an EMBL/GenBank/DDBJ whole genome shotgun (WGS) entry which is preliminary data.</text>
</comment>
<reference evidence="3" key="2">
    <citation type="submission" date="2016-02" db="EMBL/GenBank/DDBJ databases">
        <title>Draft genome sequence of five rapidly growing Mycobacterium species.</title>
        <authorList>
            <person name="Katahira K."/>
            <person name="Gotou Y."/>
            <person name="Iida K."/>
            <person name="Ogura Y."/>
            <person name="Hayashi T."/>
        </authorList>
    </citation>
    <scope>NUCLEOTIDE SEQUENCE [LARGE SCALE GENOMIC DNA]</scope>
    <source>
        <strain evidence="3">JCM6368</strain>
    </source>
</reference>
<keyword evidence="1" id="KW-0812">Transmembrane</keyword>
<sequence length="88" mass="9071">MGYMTTPIESSRRAIRRPGALTAALVVGGATVAILLGMSTAGQWATVLASLAGFATAITMIAAVVISWEHVVLNARSAGLVETEVESR</sequence>
<reference evidence="2 3" key="1">
    <citation type="journal article" date="2016" name="Genome Announc.">
        <title>Draft Genome Sequences of Five Rapidly Growing Mycobacterium Species, M. thermoresistibile, M. fortuitum subsp. acetamidolyticum, M. canariasense, M. brisbanense, and M. novocastrense.</title>
        <authorList>
            <person name="Katahira K."/>
            <person name="Ogura Y."/>
            <person name="Gotoh Y."/>
            <person name="Hayashi T."/>
        </authorList>
    </citation>
    <scope>NUCLEOTIDE SEQUENCE [LARGE SCALE GENOMIC DNA]</scope>
    <source>
        <strain evidence="2 3">JCM6368</strain>
    </source>
</reference>
<keyword evidence="1" id="KW-0472">Membrane</keyword>
<dbReference type="Proteomes" id="UP000069705">
    <property type="component" value="Unassembled WGS sequence"/>
</dbReference>
<proteinExistence type="predicted"/>
<evidence type="ECO:0000313" key="3">
    <source>
        <dbReference type="Proteomes" id="UP000069705"/>
    </source>
</evidence>
<gene>
    <name evidence="2" type="ORF">RMCFA_0708</name>
</gene>
<feature type="transmembrane region" description="Helical" evidence="1">
    <location>
        <begin position="20"/>
        <end position="38"/>
    </location>
</feature>
<keyword evidence="1" id="KW-1133">Transmembrane helix</keyword>
<organism evidence="2 3">
    <name type="scientific">Mycolicibacterium fortuitum subsp. acetamidolyticum</name>
    <dbReference type="NCBI Taxonomy" id="144550"/>
    <lineage>
        <taxon>Bacteria</taxon>
        <taxon>Bacillati</taxon>
        <taxon>Actinomycetota</taxon>
        <taxon>Actinomycetes</taxon>
        <taxon>Mycobacteriales</taxon>
        <taxon>Mycobacteriaceae</taxon>
        <taxon>Mycolicibacterium</taxon>
    </lineage>
</organism>
<accession>A0A117ID60</accession>
<feature type="transmembrane region" description="Helical" evidence="1">
    <location>
        <begin position="44"/>
        <end position="66"/>
    </location>
</feature>